<dbReference type="PANTHER" id="PTHR38644:SF1">
    <property type="entry name" value="EXPRESSED PROTEIN"/>
    <property type="match status" value="1"/>
</dbReference>
<evidence type="ECO:0000256" key="1">
    <source>
        <dbReference type="SAM" id="Coils"/>
    </source>
</evidence>
<accession>A0A9P3UK46</accession>
<protein>
    <submittedName>
        <fullName evidence="3">Uncharacterized protein</fullName>
    </submittedName>
</protein>
<feature type="coiled-coil region" evidence="1">
    <location>
        <begin position="841"/>
        <end position="875"/>
    </location>
</feature>
<evidence type="ECO:0000313" key="3">
    <source>
        <dbReference type="EMBL" id="GLB37659.1"/>
    </source>
</evidence>
<evidence type="ECO:0000313" key="4">
    <source>
        <dbReference type="Proteomes" id="UP001063166"/>
    </source>
</evidence>
<proteinExistence type="predicted"/>
<keyword evidence="4" id="KW-1185">Reference proteome</keyword>
<dbReference type="PANTHER" id="PTHR38644">
    <property type="entry name" value="EXPRESSED PROTEIN"/>
    <property type="match status" value="1"/>
</dbReference>
<dbReference type="Proteomes" id="UP001063166">
    <property type="component" value="Unassembled WGS sequence"/>
</dbReference>
<gene>
    <name evidence="3" type="ORF">LshimejAT787_0407100</name>
</gene>
<sequence>MLICRVKYPRTRRRCKGWSYSRFLSRSPGDPPLPRHEILTLLHKTTSLLPRALPPKVQTRIPTESVEFWKDILSETYNDLLSKESRPAKITVYGVDEWAGSQDLVTALLEEPLTSDELHNEEIRTRWDKHAGQASLAISSSANPGNSTFHTSSSFLRQFSVPLQIIELCPRPRPTSPSAAHASSVIAERTPDVLLRADVAIVVCNPVTTPVPAILQNPVLSRNSNTILVITSTPPARIADSLRTMLSQSVADGTLRSTRILFVDPSRALAANEVIKSDSRSTTSVQRYQDDFVGSRVSTVTAALRELIASSSEPSQTLLRARTSLARSRAALLTCQASLKHERTEMDSVSGAVSTLKGRIEEAKARAQREVLARTSTQNTPKSSDEGDAVAEAVQQAGKEVKAVMDRLTWWRMVWRVDEISLLVTQAVHNAWCRDLERQLILQTGRLAALQQEMTKIIFDLLAAHPHPPYNSAVLHNSLRQLAASPSFPVTPNTLTHPIYARRAQIIEHPTTSLHLTGQRAVLGMGGGIAAGAEQMGWMQTRCTVPCAPPPNSDVLVAIASNTNLDSSIQMRNPITSATPDSEVRCESHPNNLEAQYDVGDTRRFHPKVEAADSTATSAPPPNRDVLVASLNTQNPSSPSSTSSTEKNTGRVMENVEGDECGNGNEIAAGGPGRRINTAVKSLQGCGVMPITTTHPCVFASSRERRRRANATGSDPDTSGGESNATVVTKWRRGPQHSDGVVEQMGWMQTRCTVPAGWYGWLGATGEGLLGNVGLDPGTAVGVGLLTAALSVRWAVGKWERSKRRWWQDWNRVGEGLGRDLRRTVDEAMREKVLVVPDTGCDKLSELVAHRRQEIEQIEEELNTLRTDLGSQETQHK</sequence>
<feature type="region of interest" description="Disordered" evidence="2">
    <location>
        <begin position="610"/>
        <end position="650"/>
    </location>
</feature>
<organism evidence="3 4">
    <name type="scientific">Lyophyllum shimeji</name>
    <name type="common">Hon-shimeji</name>
    <name type="synonym">Tricholoma shimeji</name>
    <dbReference type="NCBI Taxonomy" id="47721"/>
    <lineage>
        <taxon>Eukaryota</taxon>
        <taxon>Fungi</taxon>
        <taxon>Dikarya</taxon>
        <taxon>Basidiomycota</taxon>
        <taxon>Agaricomycotina</taxon>
        <taxon>Agaricomycetes</taxon>
        <taxon>Agaricomycetidae</taxon>
        <taxon>Agaricales</taxon>
        <taxon>Tricholomatineae</taxon>
        <taxon>Lyophyllaceae</taxon>
        <taxon>Lyophyllum</taxon>
    </lineage>
</organism>
<dbReference type="AlphaFoldDB" id="A0A9P3UK46"/>
<feature type="compositionally biased region" description="Low complexity" evidence="2">
    <location>
        <begin position="636"/>
        <end position="645"/>
    </location>
</feature>
<dbReference type="EMBL" id="BRPK01000004">
    <property type="protein sequence ID" value="GLB37659.1"/>
    <property type="molecule type" value="Genomic_DNA"/>
</dbReference>
<feature type="compositionally biased region" description="Polar residues" evidence="2">
    <location>
        <begin position="711"/>
        <end position="725"/>
    </location>
</feature>
<keyword evidence="1" id="KW-0175">Coiled coil</keyword>
<feature type="region of interest" description="Disordered" evidence="2">
    <location>
        <begin position="701"/>
        <end position="725"/>
    </location>
</feature>
<dbReference type="OrthoDB" id="5319015at2759"/>
<name>A0A9P3UK46_LYOSH</name>
<reference evidence="3" key="1">
    <citation type="submission" date="2022-07" db="EMBL/GenBank/DDBJ databases">
        <title>The genome of Lyophyllum shimeji provides insight into the initial evolution of ectomycorrhizal fungal genome.</title>
        <authorList>
            <person name="Kobayashi Y."/>
            <person name="Shibata T."/>
            <person name="Hirakawa H."/>
            <person name="Shigenobu S."/>
            <person name="Nishiyama T."/>
            <person name="Yamada A."/>
            <person name="Hasebe M."/>
            <person name="Kawaguchi M."/>
        </authorList>
    </citation>
    <scope>NUCLEOTIDE SEQUENCE</scope>
    <source>
        <strain evidence="3">AT787</strain>
    </source>
</reference>
<comment type="caution">
    <text evidence="3">The sequence shown here is derived from an EMBL/GenBank/DDBJ whole genome shotgun (WGS) entry which is preliminary data.</text>
</comment>
<evidence type="ECO:0000256" key="2">
    <source>
        <dbReference type="SAM" id="MobiDB-lite"/>
    </source>
</evidence>